<organism evidence="1 2">
    <name type="scientific">Lepagella muris</name>
    <dbReference type="NCBI Taxonomy" id="3032870"/>
    <lineage>
        <taxon>Bacteria</taxon>
        <taxon>Pseudomonadati</taxon>
        <taxon>Bacteroidota</taxon>
        <taxon>Bacteroidia</taxon>
        <taxon>Bacteroidales</taxon>
        <taxon>Muribaculaceae</taxon>
        <taxon>Lepagella</taxon>
    </lineage>
</organism>
<sequence length="95" mass="11076">MTTTNEYGTATGYFVPNDNFIKRGEYKRTTLDDEKAKADILVTAIDSHYEIRVQKSSIKLSGRGVKRSKWIGNIYYVTERVYKQLCKEYNVMCDF</sequence>
<accession>A0AC61RIE7</accession>
<protein>
    <submittedName>
        <fullName evidence="1">Uncharacterized protein</fullName>
    </submittedName>
</protein>
<evidence type="ECO:0000313" key="2">
    <source>
        <dbReference type="Proteomes" id="UP000306319"/>
    </source>
</evidence>
<name>A0AC61RIE7_9BACT</name>
<evidence type="ECO:0000313" key="1">
    <source>
        <dbReference type="EMBL" id="TGY80954.1"/>
    </source>
</evidence>
<gene>
    <name evidence="1" type="ORF">E5331_00815</name>
</gene>
<dbReference type="Proteomes" id="UP000306319">
    <property type="component" value="Unassembled WGS sequence"/>
</dbReference>
<comment type="caution">
    <text evidence="1">The sequence shown here is derived from an EMBL/GenBank/DDBJ whole genome shotgun (WGS) entry which is preliminary data.</text>
</comment>
<proteinExistence type="predicted"/>
<reference evidence="1" key="1">
    <citation type="submission" date="2019-04" db="EMBL/GenBank/DDBJ databases">
        <title>Microbes associate with the intestines of laboratory mice.</title>
        <authorList>
            <person name="Navarre W."/>
            <person name="Wong E."/>
            <person name="Huang K."/>
            <person name="Tropini C."/>
            <person name="Ng K."/>
            <person name="Yu B."/>
        </authorList>
    </citation>
    <scope>NUCLEOTIDE SEQUENCE</scope>
    <source>
        <strain evidence="1">NM04_E33</strain>
    </source>
</reference>
<keyword evidence="2" id="KW-1185">Reference proteome</keyword>
<dbReference type="EMBL" id="SRYB01000001">
    <property type="protein sequence ID" value="TGY80954.1"/>
    <property type="molecule type" value="Genomic_DNA"/>
</dbReference>